<feature type="domain" description="PAS" evidence="6">
    <location>
        <begin position="19"/>
        <end position="64"/>
    </location>
</feature>
<keyword evidence="3" id="KW-0597">Phosphoprotein</keyword>
<dbReference type="InterPro" id="IPR000014">
    <property type="entry name" value="PAS"/>
</dbReference>
<evidence type="ECO:0000256" key="4">
    <source>
        <dbReference type="ARBA" id="ARBA00022679"/>
    </source>
</evidence>
<dbReference type="PANTHER" id="PTHR43304:SF1">
    <property type="entry name" value="PAC DOMAIN-CONTAINING PROTEIN"/>
    <property type="match status" value="1"/>
</dbReference>
<dbReference type="SMART" id="SM00091">
    <property type="entry name" value="PAS"/>
    <property type="match status" value="2"/>
</dbReference>
<keyword evidence="9" id="KW-1185">Reference proteome</keyword>
<dbReference type="Pfam" id="PF08447">
    <property type="entry name" value="PAS_3"/>
    <property type="match status" value="1"/>
</dbReference>
<feature type="domain" description="PAS" evidence="6">
    <location>
        <begin position="146"/>
        <end position="218"/>
    </location>
</feature>
<dbReference type="InterPro" id="IPR000700">
    <property type="entry name" value="PAS-assoc_C"/>
</dbReference>
<dbReference type="RefSeq" id="WP_158081269.1">
    <property type="nucleotide sequence ID" value="NZ_MTJN01000002.1"/>
</dbReference>
<dbReference type="EMBL" id="MTJN01000002">
    <property type="protein sequence ID" value="OOV07242.1"/>
    <property type="molecule type" value="Genomic_DNA"/>
</dbReference>
<evidence type="ECO:0000256" key="1">
    <source>
        <dbReference type="ARBA" id="ARBA00000085"/>
    </source>
</evidence>
<dbReference type="Pfam" id="PF08448">
    <property type="entry name" value="PAS_4"/>
    <property type="match status" value="1"/>
</dbReference>
<organism evidence="8 9">
    <name type="scientific">Rhodoferax fermentans</name>
    <dbReference type="NCBI Taxonomy" id="28066"/>
    <lineage>
        <taxon>Bacteria</taxon>
        <taxon>Pseudomonadati</taxon>
        <taxon>Pseudomonadota</taxon>
        <taxon>Betaproteobacteria</taxon>
        <taxon>Burkholderiales</taxon>
        <taxon>Comamonadaceae</taxon>
        <taxon>Rhodoferax</taxon>
    </lineage>
</organism>
<dbReference type="GO" id="GO:0004673">
    <property type="term" value="F:protein histidine kinase activity"/>
    <property type="evidence" value="ECO:0007669"/>
    <property type="project" value="UniProtKB-EC"/>
</dbReference>
<dbReference type="PANTHER" id="PTHR43304">
    <property type="entry name" value="PHYTOCHROME-LIKE PROTEIN CPH1"/>
    <property type="match status" value="1"/>
</dbReference>
<evidence type="ECO:0000256" key="5">
    <source>
        <dbReference type="ARBA" id="ARBA00022777"/>
    </source>
</evidence>
<dbReference type="SUPFAM" id="SSF55785">
    <property type="entry name" value="PYP-like sensor domain (PAS domain)"/>
    <property type="match status" value="2"/>
</dbReference>
<keyword evidence="5" id="KW-0418">Kinase</keyword>
<name>A0A1T1AT03_RHOFE</name>
<proteinExistence type="predicted"/>
<dbReference type="PROSITE" id="PS50112">
    <property type="entry name" value="PAS"/>
    <property type="match status" value="2"/>
</dbReference>
<dbReference type="PROSITE" id="PS50113">
    <property type="entry name" value="PAC"/>
    <property type="match status" value="1"/>
</dbReference>
<dbReference type="InterPro" id="IPR001610">
    <property type="entry name" value="PAC"/>
</dbReference>
<protein>
    <recommendedName>
        <fullName evidence="2">histidine kinase</fullName>
        <ecNumber evidence="2">2.7.13.3</ecNumber>
    </recommendedName>
</protein>
<dbReference type="InterPro" id="IPR013656">
    <property type="entry name" value="PAS_4"/>
</dbReference>
<dbReference type="InterPro" id="IPR013655">
    <property type="entry name" value="PAS_fold_3"/>
</dbReference>
<evidence type="ECO:0000313" key="9">
    <source>
        <dbReference type="Proteomes" id="UP000190750"/>
    </source>
</evidence>
<keyword evidence="4" id="KW-0808">Transferase</keyword>
<gene>
    <name evidence="8" type="ORF">RF819_11330</name>
</gene>
<evidence type="ECO:0000313" key="8">
    <source>
        <dbReference type="EMBL" id="OOV07242.1"/>
    </source>
</evidence>
<dbReference type="STRING" id="28066.RF819_11330"/>
<dbReference type="CDD" id="cd00130">
    <property type="entry name" value="PAS"/>
    <property type="match status" value="2"/>
</dbReference>
<dbReference type="SMART" id="SM00086">
    <property type="entry name" value="PAC"/>
    <property type="match status" value="1"/>
</dbReference>
<dbReference type="EC" id="2.7.13.3" evidence="2"/>
<comment type="caution">
    <text evidence="8">The sequence shown here is derived from an EMBL/GenBank/DDBJ whole genome shotgun (WGS) entry which is preliminary data.</text>
</comment>
<dbReference type="InterPro" id="IPR035965">
    <property type="entry name" value="PAS-like_dom_sf"/>
</dbReference>
<dbReference type="Gene3D" id="2.10.70.100">
    <property type="match status" value="1"/>
</dbReference>
<dbReference type="NCBIfam" id="TIGR00229">
    <property type="entry name" value="sensory_box"/>
    <property type="match status" value="2"/>
</dbReference>
<feature type="domain" description="PAC" evidence="7">
    <location>
        <begin position="222"/>
        <end position="275"/>
    </location>
</feature>
<evidence type="ECO:0000259" key="6">
    <source>
        <dbReference type="PROSITE" id="PS50112"/>
    </source>
</evidence>
<dbReference type="Proteomes" id="UP000190750">
    <property type="component" value="Unassembled WGS sequence"/>
</dbReference>
<sequence length="286" mass="32380">MPEAQNTPDPVLPMTDQKRLALLEAVFEETPDVILLKDAKGNFLLCNHTLARLYNTTPEAMVGKHDGDFGVPKELADGYRANVLAIMARGETEVVLEDSRNAVTGEIRHFKSIKRPFKDAEGNKQILVIAHDITDLVRAQQQVAQSEQRLQEVLAATREGIWDWHVASGRVVHNQQWFRILGFAHGELTGHVDAFSARLHPDDKAQVWQRLRQLLSGNEEFYRSEHRMVRKDGTVIWVLDRGRVAEYDTHGAPVRVVGAYVDISERKRHEAELRQALELAKSKTDG</sequence>
<evidence type="ECO:0000256" key="2">
    <source>
        <dbReference type="ARBA" id="ARBA00012438"/>
    </source>
</evidence>
<accession>A0A1T1AT03</accession>
<evidence type="ECO:0000259" key="7">
    <source>
        <dbReference type="PROSITE" id="PS50113"/>
    </source>
</evidence>
<dbReference type="Gene3D" id="3.30.450.20">
    <property type="entry name" value="PAS domain"/>
    <property type="match status" value="2"/>
</dbReference>
<comment type="catalytic activity">
    <reaction evidence="1">
        <text>ATP + protein L-histidine = ADP + protein N-phospho-L-histidine.</text>
        <dbReference type="EC" id="2.7.13.3"/>
    </reaction>
</comment>
<reference evidence="8 9" key="1">
    <citation type="submission" date="2017-01" db="EMBL/GenBank/DDBJ databases">
        <title>Genome sequencing of Rhodoferax fermentans JCM 7819.</title>
        <authorList>
            <person name="Kim Y.J."/>
            <person name="Farh M.E.-A."/>
            <person name="Yang D.-C."/>
        </authorList>
    </citation>
    <scope>NUCLEOTIDE SEQUENCE [LARGE SCALE GENOMIC DNA]</scope>
    <source>
        <strain evidence="8 9">JCM 7819</strain>
    </source>
</reference>
<dbReference type="AlphaFoldDB" id="A0A1T1AT03"/>
<dbReference type="InterPro" id="IPR052162">
    <property type="entry name" value="Sensor_kinase/Photoreceptor"/>
</dbReference>
<dbReference type="OrthoDB" id="9813903at2"/>
<evidence type="ECO:0000256" key="3">
    <source>
        <dbReference type="ARBA" id="ARBA00022553"/>
    </source>
</evidence>